<protein>
    <submittedName>
        <fullName evidence="6">Glycosyl hydrolase family 10</fullName>
    </submittedName>
</protein>
<keyword evidence="3" id="KW-1133">Transmembrane helix</keyword>
<gene>
    <name evidence="6" type="ORF">ATL40_1649</name>
</gene>
<keyword evidence="3" id="KW-0472">Membrane</keyword>
<evidence type="ECO:0000256" key="3">
    <source>
        <dbReference type="SAM" id="Phobius"/>
    </source>
</evidence>
<feature type="compositionally biased region" description="Low complexity" evidence="2">
    <location>
        <begin position="616"/>
        <end position="646"/>
    </location>
</feature>
<dbReference type="InterPro" id="IPR052177">
    <property type="entry name" value="Divisome_Glycosyl_Hydrolase"/>
</dbReference>
<dbReference type="PANTHER" id="PTHR43405">
    <property type="entry name" value="GLYCOSYL HYDROLASE DIGH"/>
    <property type="match status" value="1"/>
</dbReference>
<dbReference type="OrthoDB" id="9773203at2"/>
<dbReference type="SUPFAM" id="SSF51445">
    <property type="entry name" value="(Trans)glycosidases"/>
    <property type="match status" value="1"/>
</dbReference>
<evidence type="ECO:0000313" key="6">
    <source>
        <dbReference type="EMBL" id="PFG20066.1"/>
    </source>
</evidence>
<accession>A0A2A9D109</accession>
<dbReference type="InterPro" id="IPR003790">
    <property type="entry name" value="GHL10"/>
</dbReference>
<evidence type="ECO:0000256" key="2">
    <source>
        <dbReference type="SAM" id="MobiDB-lite"/>
    </source>
</evidence>
<keyword evidence="3" id="KW-0812">Transmembrane</keyword>
<keyword evidence="7" id="KW-1185">Reference proteome</keyword>
<evidence type="ECO:0000256" key="4">
    <source>
        <dbReference type="SAM" id="SignalP"/>
    </source>
</evidence>
<sequence>MQRSYVFSGVAVVLAALMGTAAVGEPHQVLHPFVTLSDGSLGYDTTREVPLYPGSAQSVQLAAHPAEQERAFASAWVATVSNLNFPRVDSAEQYAQEYDRVLGDFVDWNMNAVIFQVRPQADAFYRSAINPWSTFLTGRQGQDPGFDPLDLMVARTHEEGMEFHAWLNPYRVTVSRDSDPAVLTGLGLSAEEVHALSVTDYIAALVEADLLAPTGYAALHPEEVLRFDGKLFLDPGLPAVRQHVADTVAELVSGYDIDAIHFDDYFYPYRITVDGETVLFGEAGEDRATFEAHGITAGYPDTAAGVEQWRRDNVSALITQVGEVIREHNASRGSAVQLGVSPFGIWEHQELHPAGSHTPVSSSQTYSGSVFADTRRWVEEELVDYLVPQIYWSFDQAAAPYGELAQWWSTQAEHSRVQIYTGHALYKHVTNGGWETAWLNPHEVANQMRFNALLPGIHGSVLFSYNDMIPSDTAALPGAQVARHEAKNAAITHLRSEAFADPHLVPEKSWLGDGAPQAPLEVTLSEGRLDWDAADPAATRWYAVRAQHAETGTGEWSELVDVVWGGGAGALGWDLPADSAQSTRWSVSAVNAAGQESQAVVAVEGHVPTPTPTPTAEPSATGSPSPTGSPTTSPTSTATSTPTHTPAPTPGEVGSSLAPEPPAPSSPPNATPATGALAATGIAGYSVPAALGLLCIGGGLLVRRHLARR</sequence>
<keyword evidence="1 4" id="KW-0732">Signal</keyword>
<comment type="caution">
    <text evidence="6">The sequence shown here is derived from an EMBL/GenBank/DDBJ whole genome shotgun (WGS) entry which is preliminary data.</text>
</comment>
<dbReference type="Proteomes" id="UP000224915">
    <property type="component" value="Unassembled WGS sequence"/>
</dbReference>
<feature type="transmembrane region" description="Helical" evidence="3">
    <location>
        <begin position="682"/>
        <end position="702"/>
    </location>
</feature>
<keyword evidence="6" id="KW-0378">Hydrolase</keyword>
<feature type="domain" description="Glycosyl hydrolase-like 10" evidence="5">
    <location>
        <begin position="75"/>
        <end position="428"/>
    </location>
</feature>
<dbReference type="PANTHER" id="PTHR43405:SF1">
    <property type="entry name" value="GLYCOSYL HYDROLASE DIGH"/>
    <property type="match status" value="1"/>
</dbReference>
<feature type="compositionally biased region" description="Pro residues" evidence="2">
    <location>
        <begin position="659"/>
        <end position="670"/>
    </location>
</feature>
<proteinExistence type="predicted"/>
<dbReference type="EMBL" id="PDJD01000001">
    <property type="protein sequence ID" value="PFG20066.1"/>
    <property type="molecule type" value="Genomic_DNA"/>
</dbReference>
<evidence type="ECO:0000259" key="5">
    <source>
        <dbReference type="Pfam" id="PF02638"/>
    </source>
</evidence>
<feature type="signal peptide" evidence="4">
    <location>
        <begin position="1"/>
        <end position="21"/>
    </location>
</feature>
<reference evidence="6 7" key="1">
    <citation type="submission" date="2017-10" db="EMBL/GenBank/DDBJ databases">
        <title>Sequencing the genomes of 1000 actinobacteria strains.</title>
        <authorList>
            <person name="Klenk H.-P."/>
        </authorList>
    </citation>
    <scope>NUCLEOTIDE SEQUENCE [LARGE SCALE GENOMIC DNA]</scope>
    <source>
        <strain evidence="6 7">DSM 21801</strain>
    </source>
</reference>
<dbReference type="AlphaFoldDB" id="A0A2A9D109"/>
<dbReference type="InterPro" id="IPR017853">
    <property type="entry name" value="GH"/>
</dbReference>
<dbReference type="GO" id="GO:0016787">
    <property type="term" value="F:hydrolase activity"/>
    <property type="evidence" value="ECO:0007669"/>
    <property type="project" value="UniProtKB-KW"/>
</dbReference>
<dbReference type="Pfam" id="PF02638">
    <property type="entry name" value="GHL10"/>
    <property type="match status" value="1"/>
</dbReference>
<feature type="chain" id="PRO_5039157494" evidence="4">
    <location>
        <begin position="22"/>
        <end position="709"/>
    </location>
</feature>
<dbReference type="Gene3D" id="3.20.20.80">
    <property type="entry name" value="Glycosidases"/>
    <property type="match status" value="1"/>
</dbReference>
<feature type="region of interest" description="Disordered" evidence="2">
    <location>
        <begin position="606"/>
        <end position="672"/>
    </location>
</feature>
<evidence type="ECO:0000313" key="7">
    <source>
        <dbReference type="Proteomes" id="UP000224915"/>
    </source>
</evidence>
<dbReference type="RefSeq" id="WP_143556903.1">
    <property type="nucleotide sequence ID" value="NZ_PDJD01000001.1"/>
</dbReference>
<name>A0A2A9D109_9MICO</name>
<organism evidence="6 7">
    <name type="scientific">Serinibacter salmoneus</name>
    <dbReference type="NCBI Taxonomy" id="556530"/>
    <lineage>
        <taxon>Bacteria</taxon>
        <taxon>Bacillati</taxon>
        <taxon>Actinomycetota</taxon>
        <taxon>Actinomycetes</taxon>
        <taxon>Micrococcales</taxon>
        <taxon>Beutenbergiaceae</taxon>
        <taxon>Serinibacter</taxon>
    </lineage>
</organism>
<evidence type="ECO:0000256" key="1">
    <source>
        <dbReference type="ARBA" id="ARBA00022729"/>
    </source>
</evidence>